<keyword evidence="11 12" id="KW-0324">Glycolysis</keyword>
<dbReference type="Proteomes" id="UP000722050">
    <property type="component" value="Unassembled WGS sequence"/>
</dbReference>
<feature type="binding site" evidence="12 13">
    <location>
        <begin position="58"/>
        <end position="61"/>
    </location>
    <ligand>
        <name>substrate</name>
    </ligand>
</feature>
<feature type="binding site" evidence="12 14">
    <location>
        <begin position="350"/>
        <end position="353"/>
    </location>
    <ligand>
        <name>ATP</name>
        <dbReference type="ChEBI" id="CHEBI:30616"/>
    </ligand>
</feature>
<sequence>MKKTIRDIDWSDKTAVVRCDFNVPLVNGKISDDTRIVAALPTINYLRDNGAKVVILSHLGRPKGEPNDDFSLHPVAEMLSEKLGSHVKFIKSDVVVDDKVSEAVKNLAPSEVALLENVRYRSEETKNDPKFARELASLGDVFVQEAFGTAHRAHASTTGIADYIPAVSGFLIEKELKFLGAAIEKPERPLAAIMGGAKVKDKIPVIINLLDKIDYLVIGGGMVYTFLKAEGYSIGKSIFDEEGYELIGKIKTEAATKGVKLILPVDVVAAKEFSNESEHGVYSVSEIPDDMMGMDIGPKSEHLYCSELEKCKTVVWNGPMGVFEMPTFASGTRAIAECLASIDATTIIGGGDSAAAVTSFGLADKMTHISTGGGASLEFLEGKELPGIACLNEK</sequence>
<evidence type="ECO:0000256" key="6">
    <source>
        <dbReference type="ARBA" id="ARBA00016471"/>
    </source>
</evidence>
<evidence type="ECO:0000256" key="5">
    <source>
        <dbReference type="ARBA" id="ARBA00013061"/>
    </source>
</evidence>
<keyword evidence="9 12" id="KW-0418">Kinase</keyword>
<feature type="binding site" evidence="12 14">
    <location>
        <position position="293"/>
    </location>
    <ligand>
        <name>ATP</name>
        <dbReference type="ChEBI" id="CHEBI:30616"/>
    </ligand>
</feature>
<dbReference type="InterPro" id="IPR001576">
    <property type="entry name" value="Phosphoglycerate_kinase"/>
</dbReference>
<dbReference type="GO" id="GO:0043531">
    <property type="term" value="F:ADP binding"/>
    <property type="evidence" value="ECO:0007669"/>
    <property type="project" value="TreeGrafter"/>
</dbReference>
<reference evidence="16" key="1">
    <citation type="submission" date="2020-04" db="EMBL/GenBank/DDBJ databases">
        <title>Deep metagenomics examines the oral microbiome during advanced dental caries in children, revealing novel taxa and co-occurrences with host molecules.</title>
        <authorList>
            <person name="Baker J.L."/>
            <person name="Morton J.T."/>
            <person name="Dinis M."/>
            <person name="Alvarez R."/>
            <person name="Tran N.C."/>
            <person name="Knight R."/>
            <person name="Edlund A."/>
        </authorList>
    </citation>
    <scope>NUCLEOTIDE SEQUENCE</scope>
    <source>
        <strain evidence="16">JCVI_24_bin.8</strain>
    </source>
</reference>
<evidence type="ECO:0000256" key="1">
    <source>
        <dbReference type="ARBA" id="ARBA00000642"/>
    </source>
</evidence>
<evidence type="ECO:0000256" key="4">
    <source>
        <dbReference type="ARBA" id="ARBA00011245"/>
    </source>
</evidence>
<feature type="binding site" evidence="13">
    <location>
        <position position="35"/>
    </location>
    <ligand>
        <name>(2R)-3-phosphoglycerate</name>
        <dbReference type="ChEBI" id="CHEBI:58272"/>
    </ligand>
</feature>
<dbReference type="GO" id="GO:0005829">
    <property type="term" value="C:cytosol"/>
    <property type="evidence" value="ECO:0007669"/>
    <property type="project" value="TreeGrafter"/>
</dbReference>
<feature type="binding site" evidence="12">
    <location>
        <position position="152"/>
    </location>
    <ligand>
        <name>substrate</name>
    </ligand>
</feature>
<dbReference type="FunFam" id="3.40.50.1260:FF:000006">
    <property type="entry name" value="Phosphoglycerate kinase"/>
    <property type="match status" value="1"/>
</dbReference>
<dbReference type="Pfam" id="PF00162">
    <property type="entry name" value="PGK"/>
    <property type="match status" value="1"/>
</dbReference>
<keyword evidence="8 12" id="KW-0547">Nucleotide-binding</keyword>
<protein>
    <recommendedName>
        <fullName evidence="6 12">Phosphoglycerate kinase</fullName>
        <ecNumber evidence="5 12">2.7.2.3</ecNumber>
    </recommendedName>
</protein>
<keyword evidence="12" id="KW-0963">Cytoplasm</keyword>
<feature type="binding site" evidence="13">
    <location>
        <position position="119"/>
    </location>
    <ligand>
        <name>(2R)-3-phosphoglycerate</name>
        <dbReference type="ChEBI" id="CHEBI:58272"/>
    </ligand>
</feature>
<accession>A0A930H939</accession>
<organism evidence="16 17">
    <name type="scientific">Mogibacterium diversum</name>
    <dbReference type="NCBI Taxonomy" id="114527"/>
    <lineage>
        <taxon>Bacteria</taxon>
        <taxon>Bacillati</taxon>
        <taxon>Bacillota</taxon>
        <taxon>Clostridia</taxon>
        <taxon>Peptostreptococcales</taxon>
        <taxon>Anaerovoracaceae</taxon>
        <taxon>Mogibacterium</taxon>
    </lineage>
</organism>
<evidence type="ECO:0000256" key="13">
    <source>
        <dbReference type="PIRSR" id="PIRSR000724-1"/>
    </source>
</evidence>
<feature type="binding site" evidence="12 14">
    <location>
        <position position="324"/>
    </location>
    <ligand>
        <name>ATP</name>
        <dbReference type="ChEBI" id="CHEBI:30616"/>
    </ligand>
</feature>
<dbReference type="GO" id="GO:0006096">
    <property type="term" value="P:glycolytic process"/>
    <property type="evidence" value="ECO:0007669"/>
    <property type="project" value="UniProtKB-UniRule"/>
</dbReference>
<comment type="pathway">
    <text evidence="2 12">Carbohydrate degradation; glycolysis; pyruvate from D-glyceraldehyde 3-phosphate: step 2/5.</text>
</comment>
<evidence type="ECO:0000256" key="15">
    <source>
        <dbReference type="RuleBase" id="RU000532"/>
    </source>
</evidence>
<dbReference type="HAMAP" id="MF_00145">
    <property type="entry name" value="Phosphoglyc_kinase"/>
    <property type="match status" value="1"/>
</dbReference>
<dbReference type="FunFam" id="3.40.50.1260:FF:000003">
    <property type="entry name" value="Phosphoglycerate kinase"/>
    <property type="match status" value="1"/>
</dbReference>
<evidence type="ECO:0000256" key="8">
    <source>
        <dbReference type="ARBA" id="ARBA00022741"/>
    </source>
</evidence>
<comment type="catalytic activity">
    <reaction evidence="1 12 15">
        <text>(2R)-3-phosphoglycerate + ATP = (2R)-3-phospho-glyceroyl phosphate + ADP</text>
        <dbReference type="Rhea" id="RHEA:14801"/>
        <dbReference type="ChEBI" id="CHEBI:30616"/>
        <dbReference type="ChEBI" id="CHEBI:57604"/>
        <dbReference type="ChEBI" id="CHEBI:58272"/>
        <dbReference type="ChEBI" id="CHEBI:456216"/>
        <dbReference type="EC" id="2.7.2.3"/>
    </reaction>
</comment>
<comment type="subunit">
    <text evidence="4 12">Monomer.</text>
</comment>
<name>A0A930H939_9FIRM</name>
<evidence type="ECO:0000256" key="10">
    <source>
        <dbReference type="ARBA" id="ARBA00022840"/>
    </source>
</evidence>
<dbReference type="InterPro" id="IPR036043">
    <property type="entry name" value="Phosphoglycerate_kinase_sf"/>
</dbReference>
<evidence type="ECO:0000313" key="17">
    <source>
        <dbReference type="Proteomes" id="UP000722050"/>
    </source>
</evidence>
<evidence type="ECO:0000256" key="12">
    <source>
        <dbReference type="HAMAP-Rule" id="MF_00145"/>
    </source>
</evidence>
<dbReference type="InterPro" id="IPR015824">
    <property type="entry name" value="Phosphoglycerate_kinase_N"/>
</dbReference>
<gene>
    <name evidence="12" type="primary">pgk</name>
    <name evidence="16" type="ORF">HXM71_02595</name>
</gene>
<feature type="binding site" evidence="12">
    <location>
        <position position="35"/>
    </location>
    <ligand>
        <name>substrate</name>
    </ligand>
</feature>
<evidence type="ECO:0000256" key="14">
    <source>
        <dbReference type="PIRSR" id="PIRSR000724-2"/>
    </source>
</evidence>
<comment type="similarity">
    <text evidence="3 12 15">Belongs to the phosphoglycerate kinase family.</text>
</comment>
<evidence type="ECO:0000256" key="3">
    <source>
        <dbReference type="ARBA" id="ARBA00008982"/>
    </source>
</evidence>
<dbReference type="Gene3D" id="3.40.50.1260">
    <property type="entry name" value="Phosphoglycerate kinase, N-terminal domain"/>
    <property type="match status" value="2"/>
</dbReference>
<keyword evidence="7 12" id="KW-0808">Transferase</keyword>
<evidence type="ECO:0000256" key="7">
    <source>
        <dbReference type="ARBA" id="ARBA00022679"/>
    </source>
</evidence>
<dbReference type="EMBL" id="JABZQH010000059">
    <property type="protein sequence ID" value="MBF1351995.1"/>
    <property type="molecule type" value="Genomic_DNA"/>
</dbReference>
<comment type="caution">
    <text evidence="16">The sequence shown here is derived from an EMBL/GenBank/DDBJ whole genome shotgun (WGS) entry which is preliminary data.</text>
</comment>
<dbReference type="PRINTS" id="PR00477">
    <property type="entry name" value="PHGLYCKINASE"/>
</dbReference>
<dbReference type="GO" id="GO:0004618">
    <property type="term" value="F:phosphoglycerate kinase activity"/>
    <property type="evidence" value="ECO:0007669"/>
    <property type="project" value="UniProtKB-UniRule"/>
</dbReference>
<evidence type="ECO:0000313" key="16">
    <source>
        <dbReference type="EMBL" id="MBF1351995.1"/>
    </source>
</evidence>
<feature type="binding site" evidence="12 14">
    <location>
        <position position="202"/>
    </location>
    <ligand>
        <name>ATP</name>
        <dbReference type="ChEBI" id="CHEBI:30616"/>
    </ligand>
</feature>
<feature type="binding site" evidence="13">
    <location>
        <position position="152"/>
    </location>
    <ligand>
        <name>(2R)-3-phosphoglycerate</name>
        <dbReference type="ChEBI" id="CHEBI:58272"/>
    </ligand>
</feature>
<dbReference type="GO" id="GO:0005524">
    <property type="term" value="F:ATP binding"/>
    <property type="evidence" value="ECO:0007669"/>
    <property type="project" value="UniProtKB-KW"/>
</dbReference>
<dbReference type="GO" id="GO:0006094">
    <property type="term" value="P:gluconeogenesis"/>
    <property type="evidence" value="ECO:0007669"/>
    <property type="project" value="TreeGrafter"/>
</dbReference>
<evidence type="ECO:0000256" key="9">
    <source>
        <dbReference type="ARBA" id="ARBA00022777"/>
    </source>
</evidence>
<dbReference type="EC" id="2.7.2.3" evidence="5 12"/>
<keyword evidence="10 12" id="KW-0067">ATP-binding</keyword>
<feature type="binding site" evidence="12">
    <location>
        <position position="119"/>
    </location>
    <ligand>
        <name>substrate</name>
    </ligand>
</feature>
<dbReference type="CDD" id="cd00318">
    <property type="entry name" value="Phosphoglycerate_kinase"/>
    <property type="match status" value="1"/>
</dbReference>
<comment type="subcellular location">
    <subcellularLocation>
        <location evidence="12">Cytoplasm</location>
    </subcellularLocation>
</comment>
<evidence type="ECO:0000256" key="11">
    <source>
        <dbReference type="ARBA" id="ARBA00023152"/>
    </source>
</evidence>
<dbReference type="PIRSF" id="PIRSF000724">
    <property type="entry name" value="Pgk"/>
    <property type="match status" value="1"/>
</dbReference>
<dbReference type="SUPFAM" id="SSF53748">
    <property type="entry name" value="Phosphoglycerate kinase"/>
    <property type="match status" value="1"/>
</dbReference>
<evidence type="ECO:0000256" key="2">
    <source>
        <dbReference type="ARBA" id="ARBA00004838"/>
    </source>
</evidence>
<proteinExistence type="inferred from homology"/>
<dbReference type="PANTHER" id="PTHR11406">
    <property type="entry name" value="PHOSPHOGLYCERATE KINASE"/>
    <property type="match status" value="1"/>
</dbReference>
<dbReference type="AlphaFoldDB" id="A0A930H939"/>
<feature type="binding site" evidence="12 13">
    <location>
        <begin position="20"/>
        <end position="22"/>
    </location>
    <ligand>
        <name>substrate</name>
    </ligand>
</feature>
<dbReference type="PANTHER" id="PTHR11406:SF23">
    <property type="entry name" value="PHOSPHOGLYCERATE KINASE 1, CHLOROPLASTIC-RELATED"/>
    <property type="match status" value="1"/>
</dbReference>